<keyword evidence="3" id="KW-1185">Reference proteome</keyword>
<name>A0A238F720_9BASI</name>
<sequence length="328" mass="37524">MPNVEINHLIFRRQTECGRATSTYEITVRYGTVVKTHAMTIAWVEESRNTDLAEIRNFIQEESPRGLSRLVGVFRGEYETLHAFLDTNQTFDKLVFRAREVVIHEECYKSLDTLTNSKQLARVLEGAIYDRGFIHRDVSHGNVMVDRHGDGVLIDYHLAVKKARLNEDAYRLSRSGTLPYLSRLLLKDRPGGVVHERWHDIESFFYVACYTAFRTPLGTLGALVIEKAEAVRTWNVWNGEDAKSAAQNKETLLGKSSFRVLQEACASRWVGMDELLNMLKHNCALVRSSFDLEDEEVDAKLFALWEEGTMGYEPVITGLKGFYRPPKE</sequence>
<protein>
    <submittedName>
        <fullName evidence="2">BQ2448_5542 protein</fullName>
    </submittedName>
</protein>
<evidence type="ECO:0000313" key="2">
    <source>
        <dbReference type="EMBL" id="SCV66896.1"/>
    </source>
</evidence>
<dbReference type="SUPFAM" id="SSF56112">
    <property type="entry name" value="Protein kinase-like (PK-like)"/>
    <property type="match status" value="1"/>
</dbReference>
<dbReference type="InterPro" id="IPR011009">
    <property type="entry name" value="Kinase-like_dom_sf"/>
</dbReference>
<organism evidence="2 3">
    <name type="scientific">Microbotryum intermedium</name>
    <dbReference type="NCBI Taxonomy" id="269621"/>
    <lineage>
        <taxon>Eukaryota</taxon>
        <taxon>Fungi</taxon>
        <taxon>Dikarya</taxon>
        <taxon>Basidiomycota</taxon>
        <taxon>Pucciniomycotina</taxon>
        <taxon>Microbotryomycetes</taxon>
        <taxon>Microbotryales</taxon>
        <taxon>Microbotryaceae</taxon>
        <taxon>Microbotryum</taxon>
    </lineage>
</organism>
<dbReference type="OrthoDB" id="5569250at2759"/>
<dbReference type="Proteomes" id="UP000198372">
    <property type="component" value="Unassembled WGS sequence"/>
</dbReference>
<dbReference type="Gene3D" id="1.10.510.10">
    <property type="entry name" value="Transferase(Phosphotransferase) domain 1"/>
    <property type="match status" value="1"/>
</dbReference>
<reference evidence="3" key="1">
    <citation type="submission" date="2016-09" db="EMBL/GenBank/DDBJ databases">
        <authorList>
            <person name="Jeantristanb JTB J.-T."/>
            <person name="Ricardo R."/>
        </authorList>
    </citation>
    <scope>NUCLEOTIDE SEQUENCE [LARGE SCALE GENOMIC DNA]</scope>
</reference>
<dbReference type="Pfam" id="PF17667">
    <property type="entry name" value="Pkinase_fungal"/>
    <property type="match status" value="1"/>
</dbReference>
<dbReference type="InterPro" id="IPR040976">
    <property type="entry name" value="Pkinase_fungal"/>
</dbReference>
<feature type="domain" description="Fungal-type protein kinase" evidence="1">
    <location>
        <begin position="99"/>
        <end position="211"/>
    </location>
</feature>
<dbReference type="AlphaFoldDB" id="A0A238F720"/>
<accession>A0A238F720</accession>
<dbReference type="EMBL" id="FMSP01000001">
    <property type="protein sequence ID" value="SCV66896.1"/>
    <property type="molecule type" value="Genomic_DNA"/>
</dbReference>
<dbReference type="PANTHER" id="PTHR38248:SF2">
    <property type="entry name" value="FUNK1 11"/>
    <property type="match status" value="1"/>
</dbReference>
<dbReference type="PANTHER" id="PTHR38248">
    <property type="entry name" value="FUNK1 6"/>
    <property type="match status" value="1"/>
</dbReference>
<gene>
    <name evidence="2" type="ORF">BQ2448_5542</name>
</gene>
<evidence type="ECO:0000259" key="1">
    <source>
        <dbReference type="Pfam" id="PF17667"/>
    </source>
</evidence>
<proteinExistence type="predicted"/>
<evidence type="ECO:0000313" key="3">
    <source>
        <dbReference type="Proteomes" id="UP000198372"/>
    </source>
</evidence>